<dbReference type="InterPro" id="IPR013762">
    <property type="entry name" value="Integrase-like_cat_sf"/>
</dbReference>
<keyword evidence="6" id="KW-1185">Reference proteome</keyword>
<dbReference type="GO" id="GO:0006310">
    <property type="term" value="P:DNA recombination"/>
    <property type="evidence" value="ECO:0007669"/>
    <property type="project" value="UniProtKB-KW"/>
</dbReference>
<dbReference type="GO" id="GO:0003677">
    <property type="term" value="F:DNA binding"/>
    <property type="evidence" value="ECO:0007669"/>
    <property type="project" value="UniProtKB-KW"/>
</dbReference>
<evidence type="ECO:0000313" key="5">
    <source>
        <dbReference type="EMBL" id="ARJ50922.1"/>
    </source>
</evidence>
<reference evidence="5 6" key="1">
    <citation type="submission" date="2017-04" db="EMBL/GenBank/DDBJ databases">
        <authorList>
            <person name="Veseli I.A."/>
            <person name="Tang C."/>
            <person name="Pombert J.-F."/>
        </authorList>
    </citation>
    <scope>NUCLEOTIDE SEQUENCE [LARGE SCALE GENOMIC DNA]</scope>
    <source>
        <strain evidence="5 6">ATCC 700373</strain>
    </source>
</reference>
<dbReference type="SUPFAM" id="SSF56349">
    <property type="entry name" value="DNA breaking-rejoining enzymes"/>
    <property type="match status" value="1"/>
</dbReference>
<dbReference type="PROSITE" id="PS51898">
    <property type="entry name" value="TYR_RECOMBINASE"/>
    <property type="match status" value="1"/>
</dbReference>
<keyword evidence="3" id="KW-0233">DNA recombination</keyword>
<protein>
    <recommendedName>
        <fullName evidence="4">Tyr recombinase domain-containing protein</fullName>
    </recommendedName>
</protein>
<name>A0AAC9RUB8_9STAP</name>
<comment type="similarity">
    <text evidence="1">Belongs to the 'phage' integrase family.</text>
</comment>
<dbReference type="EMBL" id="CP020773">
    <property type="protein sequence ID" value="ARJ50922.1"/>
    <property type="molecule type" value="Genomic_DNA"/>
</dbReference>
<dbReference type="PANTHER" id="PTHR30349">
    <property type="entry name" value="PHAGE INTEGRASE-RELATED"/>
    <property type="match status" value="1"/>
</dbReference>
<dbReference type="GO" id="GO:0015074">
    <property type="term" value="P:DNA integration"/>
    <property type="evidence" value="ECO:0007669"/>
    <property type="project" value="InterPro"/>
</dbReference>
<gene>
    <name evidence="5" type="ORF">B5P37_06105</name>
</gene>
<evidence type="ECO:0000256" key="3">
    <source>
        <dbReference type="ARBA" id="ARBA00023172"/>
    </source>
</evidence>
<evidence type="ECO:0000313" key="6">
    <source>
        <dbReference type="Proteomes" id="UP000242864"/>
    </source>
</evidence>
<dbReference type="InterPro" id="IPR011010">
    <property type="entry name" value="DNA_brk_join_enz"/>
</dbReference>
<dbReference type="CDD" id="cd00397">
    <property type="entry name" value="DNA_BRE_C"/>
    <property type="match status" value="1"/>
</dbReference>
<dbReference type="KEGG" id="slz:B5P37_06105"/>
<evidence type="ECO:0000259" key="4">
    <source>
        <dbReference type="PROSITE" id="PS51898"/>
    </source>
</evidence>
<accession>A0AAC9RUB8</accession>
<dbReference type="InterPro" id="IPR050090">
    <property type="entry name" value="Tyrosine_recombinase_XerCD"/>
</dbReference>
<dbReference type="AlphaFoldDB" id="A0AAC9RUB8"/>
<organism evidence="5 6">
    <name type="scientific">Staphylococcus lutrae</name>
    <dbReference type="NCBI Taxonomy" id="155085"/>
    <lineage>
        <taxon>Bacteria</taxon>
        <taxon>Bacillati</taxon>
        <taxon>Bacillota</taxon>
        <taxon>Bacilli</taxon>
        <taxon>Bacillales</taxon>
        <taxon>Staphylococcaceae</taxon>
        <taxon>Staphylococcus</taxon>
    </lineage>
</organism>
<dbReference type="Pfam" id="PF00589">
    <property type="entry name" value="Phage_integrase"/>
    <property type="match status" value="1"/>
</dbReference>
<dbReference type="Gene3D" id="1.10.443.10">
    <property type="entry name" value="Intergrase catalytic core"/>
    <property type="match status" value="1"/>
</dbReference>
<evidence type="ECO:0000256" key="2">
    <source>
        <dbReference type="ARBA" id="ARBA00023125"/>
    </source>
</evidence>
<feature type="domain" description="Tyr recombinase" evidence="4">
    <location>
        <begin position="1"/>
        <end position="175"/>
    </location>
</feature>
<dbReference type="InterPro" id="IPR002104">
    <property type="entry name" value="Integrase_catalytic"/>
</dbReference>
<sequence>MLEKDIKTLLNSLDKEYYTDFRMLVAIHVLLDTMGRIEEVLNIKRNDIDFDACTIYFGQTKTNEYRFVPFSKITKKLLIELLEENKFFESEYVFLTQYGTQLTTNSFRACLKRYVKTFNIKTNITPHMFRHTAATMFLQNGGNVHILQKILGHKKITTTEIYTHLTTDDITNQSEKYGAVVNMSNKRQYNKIRNKRRR</sequence>
<proteinExistence type="inferred from homology"/>
<evidence type="ECO:0000256" key="1">
    <source>
        <dbReference type="ARBA" id="ARBA00008857"/>
    </source>
</evidence>
<dbReference type="PANTHER" id="PTHR30349:SF41">
    <property type="entry name" value="INTEGRASE_RECOMBINASE PROTEIN MJ0367-RELATED"/>
    <property type="match status" value="1"/>
</dbReference>
<dbReference type="Proteomes" id="UP000242864">
    <property type="component" value="Chromosome"/>
</dbReference>
<keyword evidence="2" id="KW-0238">DNA-binding</keyword>